<dbReference type="CDD" id="cd05239">
    <property type="entry name" value="GDP_FS_SDR_e"/>
    <property type="match status" value="1"/>
</dbReference>
<evidence type="ECO:0000256" key="5">
    <source>
        <dbReference type="HAMAP-Rule" id="MF_00956"/>
    </source>
</evidence>
<dbReference type="EC" id="1.1.1.271" evidence="5"/>
<feature type="binding site" evidence="5">
    <location>
        <position position="141"/>
    </location>
    <ligand>
        <name>NADP(+)</name>
        <dbReference type="ChEBI" id="CHEBI:58349"/>
    </ligand>
</feature>
<feature type="binding site" evidence="5">
    <location>
        <position position="210"/>
    </location>
    <ligand>
        <name>substrate</name>
    </ligand>
</feature>
<dbReference type="Gene3D" id="3.90.25.10">
    <property type="entry name" value="UDP-galactose 4-epimerase, domain 1"/>
    <property type="match status" value="1"/>
</dbReference>
<dbReference type="InterPro" id="IPR001509">
    <property type="entry name" value="Epimerase_deHydtase"/>
</dbReference>
<evidence type="ECO:0000256" key="3">
    <source>
        <dbReference type="ARBA" id="ARBA00023002"/>
    </source>
</evidence>
<dbReference type="InterPro" id="IPR028614">
    <property type="entry name" value="GDP_fucose/colitose_synth"/>
</dbReference>
<feature type="site" description="Important for catalytic activity" evidence="5">
    <location>
        <position position="108"/>
    </location>
</feature>
<keyword evidence="8" id="KW-1185">Reference proteome</keyword>
<comment type="pathway">
    <text evidence="5">Nucleotide-sugar biosynthesis; GDP-L-fucose biosynthesis via de novo pathway; GDP-L-fucose from GDP-alpha-D-mannose: step 2/2.</text>
</comment>
<dbReference type="PANTHER" id="PTHR43238">
    <property type="entry name" value="GDP-L-FUCOSE SYNTHASE"/>
    <property type="match status" value="1"/>
</dbReference>
<feature type="binding site" evidence="5">
    <location>
        <begin position="11"/>
        <end position="17"/>
    </location>
    <ligand>
        <name>NADP(+)</name>
        <dbReference type="ChEBI" id="CHEBI:58349"/>
    </ligand>
</feature>
<reference evidence="7 8" key="2">
    <citation type="submission" date="2018-03" db="EMBL/GenBank/DDBJ databases">
        <authorList>
            <person name="Keele B.F."/>
        </authorList>
    </citation>
    <scope>NUCLEOTIDE SEQUENCE [LARGE SCALE GENOMIC DNA]</scope>
    <source>
        <strain evidence="7 8">D13</strain>
    </source>
</reference>
<comment type="similarity">
    <text evidence="1 5">Belongs to the NAD(P)-dependent epimerase/dehydratase family. Fucose synthase subfamily.</text>
</comment>
<gene>
    <name evidence="5" type="primary">fcl</name>
    <name evidence="7" type="ORF">C7S18_09200</name>
</gene>
<name>A0A2P1PRB1_9GAMM</name>
<feature type="binding site" evidence="5">
    <location>
        <position position="279"/>
    </location>
    <ligand>
        <name>substrate</name>
    </ligand>
</feature>
<feature type="binding site" evidence="5">
    <location>
        <begin position="164"/>
        <end position="167"/>
    </location>
    <ligand>
        <name>NADP(+)</name>
        <dbReference type="ChEBI" id="CHEBI:58349"/>
    </ligand>
</feature>
<sequence>MTAARNILVAGSRGMVGSAVMRRLQAVEGLAVQGLARPELDFRDRVHVFSTLASLRPDVLIIAAAKVGGIEANRSQPVRFLSDNLQIELNLIDAAHAAGVQQVLFLGSSCIYPKFAEQPIEERSLLTGALEVTNEAYAIAKIAGIRLCEAYESEFGRDYRSLMPTNLYGPGDNFDPVNSHVIPGMMRRFHEAAKLGADQVSVWGTGTPKREFLHVDDLADAVLFVLNCPRATWLSHTAPRQRFVNVGVGNDLAIAELAALIAKTVGFRGEIVFDPTKPDGTPRKLLDVSRMAAMGWQARTPLADGLAEAYRWYLDHLDTARQ</sequence>
<evidence type="ECO:0000259" key="6">
    <source>
        <dbReference type="Pfam" id="PF01370"/>
    </source>
</evidence>
<feature type="active site" description="Proton donor/acceptor" evidence="5">
    <location>
        <position position="137"/>
    </location>
</feature>
<dbReference type="EMBL" id="CP027860">
    <property type="protein sequence ID" value="AVP97358.1"/>
    <property type="molecule type" value="Genomic_DNA"/>
</dbReference>
<proteinExistence type="inferred from homology"/>
<dbReference type="AlphaFoldDB" id="A0A2P1PRB1"/>
<dbReference type="SUPFAM" id="SSF51735">
    <property type="entry name" value="NAD(P)-binding Rossmann-fold domains"/>
    <property type="match status" value="1"/>
</dbReference>
<dbReference type="KEGG" id="xba:C7S18_09200"/>
<feature type="domain" description="NAD-dependent epimerase/dehydratase" evidence="6">
    <location>
        <begin position="7"/>
        <end position="231"/>
    </location>
</feature>
<dbReference type="PANTHER" id="PTHR43238:SF1">
    <property type="entry name" value="GDP-L-FUCOSE SYNTHASE"/>
    <property type="match status" value="1"/>
</dbReference>
<dbReference type="GO" id="GO:0042351">
    <property type="term" value="P:'de novo' GDP-L-fucose biosynthetic process"/>
    <property type="evidence" value="ECO:0007669"/>
    <property type="project" value="UniProtKB-UniRule"/>
</dbReference>
<protein>
    <recommendedName>
        <fullName evidence="5">GDP-L-fucose synthase</fullName>
        <ecNumber evidence="5">1.1.1.271</ecNumber>
    </recommendedName>
    <alternativeName>
        <fullName evidence="5">GDP-4-keto-6-deoxy-D-mannose-3,5-epimerase-4-reductase</fullName>
    </alternativeName>
</protein>
<dbReference type="Pfam" id="PF01370">
    <property type="entry name" value="Epimerase"/>
    <property type="match status" value="1"/>
</dbReference>
<keyword evidence="5" id="KW-0511">Multifunctional enzyme</keyword>
<comment type="catalytic activity">
    <reaction evidence="5">
        <text>GDP-beta-L-fucose + NADP(+) = GDP-4-dehydro-alpha-D-rhamnose + NADPH + H(+)</text>
        <dbReference type="Rhea" id="RHEA:18885"/>
        <dbReference type="ChEBI" id="CHEBI:15378"/>
        <dbReference type="ChEBI" id="CHEBI:57273"/>
        <dbReference type="ChEBI" id="CHEBI:57783"/>
        <dbReference type="ChEBI" id="CHEBI:57964"/>
        <dbReference type="ChEBI" id="CHEBI:58349"/>
        <dbReference type="EC" id="1.1.1.271"/>
    </reaction>
</comment>
<accession>A0A2P1PRB1</accession>
<dbReference type="UniPathway" id="UPA00128">
    <property type="reaction ID" value="UER00191"/>
</dbReference>
<dbReference type="OrthoDB" id="9811425at2"/>
<evidence type="ECO:0000313" key="8">
    <source>
        <dbReference type="Proteomes" id="UP000241074"/>
    </source>
</evidence>
<feature type="binding site" evidence="5">
    <location>
        <position position="203"/>
    </location>
    <ligand>
        <name>substrate</name>
    </ligand>
</feature>
<keyword evidence="4 5" id="KW-0413">Isomerase</keyword>
<keyword evidence="3 5" id="KW-0560">Oxidoreductase</keyword>
<evidence type="ECO:0000256" key="4">
    <source>
        <dbReference type="ARBA" id="ARBA00023235"/>
    </source>
</evidence>
<feature type="binding site" evidence="5">
    <location>
        <begin position="106"/>
        <end position="109"/>
    </location>
    <ligand>
        <name>NADP(+)</name>
        <dbReference type="ChEBI" id="CHEBI:58349"/>
    </ligand>
</feature>
<comment type="function">
    <text evidence="5">Catalyzes the two-step NADP-dependent conversion of GDP-4-dehydro-6-deoxy-D-mannose to GDP-fucose, involving an epimerase and a reductase reaction.</text>
</comment>
<dbReference type="GO" id="GO:0016853">
    <property type="term" value="F:isomerase activity"/>
    <property type="evidence" value="ECO:0007669"/>
    <property type="project" value="UniProtKB-KW"/>
</dbReference>
<feature type="binding site" evidence="5">
    <location>
        <position position="188"/>
    </location>
    <ligand>
        <name>substrate</name>
    </ligand>
</feature>
<dbReference type="Gene3D" id="3.40.50.720">
    <property type="entry name" value="NAD(P)-binding Rossmann-like Domain"/>
    <property type="match status" value="1"/>
</dbReference>
<dbReference type="InterPro" id="IPR036291">
    <property type="entry name" value="NAD(P)-bd_dom_sf"/>
</dbReference>
<dbReference type="HAMAP" id="MF_00956">
    <property type="entry name" value="GDP_fucose_synth"/>
    <property type="match status" value="1"/>
</dbReference>
<feature type="site" description="Important for catalytic activity" evidence="5">
    <location>
        <position position="110"/>
    </location>
</feature>
<dbReference type="Proteomes" id="UP000241074">
    <property type="component" value="Chromosome"/>
</dbReference>
<dbReference type="GO" id="GO:0070401">
    <property type="term" value="F:NADP+ binding"/>
    <property type="evidence" value="ECO:0007669"/>
    <property type="project" value="UniProtKB-UniRule"/>
</dbReference>
<dbReference type="GO" id="GO:0050577">
    <property type="term" value="F:GDP-L-fucose synthase activity"/>
    <property type="evidence" value="ECO:0007669"/>
    <property type="project" value="UniProtKB-UniRule"/>
</dbReference>
<reference evidence="7 8" key="1">
    <citation type="submission" date="2018-03" db="EMBL/GenBank/DDBJ databases">
        <title>Ahniella affigens gen. nov., sp. nov., a gammaproteobacterium isolated from sandy soil near a stream.</title>
        <authorList>
            <person name="Ko Y."/>
            <person name="Kim J.-H."/>
        </authorList>
    </citation>
    <scope>NUCLEOTIDE SEQUENCE [LARGE SCALE GENOMIC DNA]</scope>
    <source>
        <strain evidence="7 8">D13</strain>
    </source>
</reference>
<keyword evidence="2 5" id="KW-0521">NADP</keyword>
<organism evidence="7 8">
    <name type="scientific">Ahniella affigens</name>
    <dbReference type="NCBI Taxonomy" id="2021234"/>
    <lineage>
        <taxon>Bacteria</taxon>
        <taxon>Pseudomonadati</taxon>
        <taxon>Pseudomonadota</taxon>
        <taxon>Gammaproteobacteria</taxon>
        <taxon>Lysobacterales</taxon>
        <taxon>Rhodanobacteraceae</taxon>
        <taxon>Ahniella</taxon>
    </lineage>
</organism>
<evidence type="ECO:0000256" key="2">
    <source>
        <dbReference type="ARBA" id="ARBA00022857"/>
    </source>
</evidence>
<feature type="binding site" evidence="5">
    <location>
        <position position="180"/>
    </location>
    <ligand>
        <name>NADP(+)</name>
        <dbReference type="ChEBI" id="CHEBI:58349"/>
    </ligand>
</feature>
<evidence type="ECO:0000313" key="7">
    <source>
        <dbReference type="EMBL" id="AVP97358.1"/>
    </source>
</evidence>
<dbReference type="RefSeq" id="WP_106891282.1">
    <property type="nucleotide sequence ID" value="NZ_CP027860.1"/>
</dbReference>
<evidence type="ECO:0000256" key="1">
    <source>
        <dbReference type="ARBA" id="ARBA00005959"/>
    </source>
</evidence>